<evidence type="ECO:0000259" key="1">
    <source>
        <dbReference type="Pfam" id="PF17989"/>
    </source>
</evidence>
<keyword evidence="3" id="KW-1185">Reference proteome</keyword>
<dbReference type="InterPro" id="IPR040607">
    <property type="entry name" value="ALP_N"/>
</dbReference>
<sequence>MAVIRAVELGFGTTSFTTGEYKNQNPIITTFSSLVSQVDPTKDGLSAGLNSRDTVQVKIKDSVYEVGADAALVADKKSARVLNNTYISSEQYQALLLGALYYINEPSIDLLVLGLPVENWGKRDELKKIVVGKHEINGRIVEVKDAWVIVQPLGGLLAHANSIGQDGYNELRGLNVLSVDPGYGTFDWIVSHGLKVNDSRSGGEDLGMSAVLDSVSKVMRLSFPMLTDFPIEKLDEAFWKHKDHIRIAGRKYPFPVCEGKDCDGDEVDVSFDLRGAIETVTRAAITKMKNAVGNGGDIDEIILMGGPHKVYKKALQEAYPNHKIKIVKNPLSAVCAGMHFGGIQYYQALNKFKAA</sequence>
<accession>A0ABT5L8G0</accession>
<reference evidence="2 3" key="1">
    <citation type="submission" date="2022-10" db="EMBL/GenBank/DDBJ databases">
        <title>Alteromonas sp. chi3 Genome sequencing.</title>
        <authorList>
            <person name="Park S."/>
        </authorList>
    </citation>
    <scope>NUCLEOTIDE SEQUENCE [LARGE SCALE GENOMIC DNA]</scope>
    <source>
        <strain evidence="3">chi3</strain>
    </source>
</reference>
<feature type="domain" description="Actin-like protein N-terminal" evidence="1">
    <location>
        <begin position="7"/>
        <end position="154"/>
    </location>
</feature>
<dbReference type="EMBL" id="JAQQXP010000004">
    <property type="protein sequence ID" value="MDC8832856.1"/>
    <property type="molecule type" value="Genomic_DNA"/>
</dbReference>
<dbReference type="RefSeq" id="WP_273642744.1">
    <property type="nucleotide sequence ID" value="NZ_JAQQXP010000004.1"/>
</dbReference>
<comment type="caution">
    <text evidence="2">The sequence shown here is derived from an EMBL/GenBank/DDBJ whole genome shotgun (WGS) entry which is preliminary data.</text>
</comment>
<proteinExistence type="predicted"/>
<evidence type="ECO:0000313" key="2">
    <source>
        <dbReference type="EMBL" id="MDC8832856.1"/>
    </source>
</evidence>
<name>A0ABT5L8G0_9ALTE</name>
<dbReference type="Proteomes" id="UP001218788">
    <property type="component" value="Unassembled WGS sequence"/>
</dbReference>
<protein>
    <recommendedName>
        <fullName evidence="1">Actin-like protein N-terminal domain-containing protein</fullName>
    </recommendedName>
</protein>
<organism evidence="2 3">
    <name type="scientific">Alteromonas gilva</name>
    <dbReference type="NCBI Taxonomy" id="2987522"/>
    <lineage>
        <taxon>Bacteria</taxon>
        <taxon>Pseudomonadati</taxon>
        <taxon>Pseudomonadota</taxon>
        <taxon>Gammaproteobacteria</taxon>
        <taxon>Alteromonadales</taxon>
        <taxon>Alteromonadaceae</taxon>
        <taxon>Alteromonas/Salinimonas group</taxon>
        <taxon>Alteromonas</taxon>
    </lineage>
</organism>
<dbReference type="Pfam" id="PF17989">
    <property type="entry name" value="ALP_N"/>
    <property type="match status" value="1"/>
</dbReference>
<gene>
    <name evidence="2" type="ORF">OIK42_19050</name>
</gene>
<dbReference type="SUPFAM" id="SSF53067">
    <property type="entry name" value="Actin-like ATPase domain"/>
    <property type="match status" value="2"/>
</dbReference>
<evidence type="ECO:0000313" key="3">
    <source>
        <dbReference type="Proteomes" id="UP001218788"/>
    </source>
</evidence>
<dbReference type="Gene3D" id="3.30.420.40">
    <property type="match status" value="2"/>
</dbReference>
<dbReference type="InterPro" id="IPR043129">
    <property type="entry name" value="ATPase_NBD"/>
</dbReference>